<dbReference type="Gene3D" id="3.40.50.2300">
    <property type="match status" value="1"/>
</dbReference>
<dbReference type="SUPFAM" id="SSF55785">
    <property type="entry name" value="PYP-like sensor domain (PAS domain)"/>
    <property type="match status" value="1"/>
</dbReference>
<accession>A0A8T8K2H4</accession>
<organism evidence="5 6">
    <name type="scientific">Methanobacterium alkalithermotolerans</name>
    <dbReference type="NCBI Taxonomy" id="2731220"/>
    <lineage>
        <taxon>Archaea</taxon>
        <taxon>Methanobacteriati</taxon>
        <taxon>Methanobacteriota</taxon>
        <taxon>Methanomada group</taxon>
        <taxon>Methanobacteria</taxon>
        <taxon>Methanobacteriales</taxon>
        <taxon>Methanobacteriaceae</taxon>
        <taxon>Methanobacterium</taxon>
    </lineage>
</organism>
<evidence type="ECO:0000259" key="4">
    <source>
        <dbReference type="PROSITE" id="PS50112"/>
    </source>
</evidence>
<dbReference type="InterPro" id="IPR035965">
    <property type="entry name" value="PAS-like_dom_sf"/>
</dbReference>
<keyword evidence="6" id="KW-1185">Reference proteome</keyword>
<protein>
    <submittedName>
        <fullName evidence="5">Response regulator</fullName>
    </submittedName>
</protein>
<dbReference type="Gene3D" id="3.30.450.20">
    <property type="entry name" value="PAS domain"/>
    <property type="match status" value="1"/>
</dbReference>
<dbReference type="CDD" id="cd17534">
    <property type="entry name" value="REC_DC-like"/>
    <property type="match status" value="1"/>
</dbReference>
<dbReference type="EMBL" id="CP058560">
    <property type="protein sequence ID" value="QUH22648.1"/>
    <property type="molecule type" value="Genomic_DNA"/>
</dbReference>
<dbReference type="GO" id="GO:0000160">
    <property type="term" value="P:phosphorelay signal transduction system"/>
    <property type="evidence" value="ECO:0007669"/>
    <property type="project" value="InterPro"/>
</dbReference>
<name>A0A8T8K2H4_9EURY</name>
<dbReference type="AlphaFoldDB" id="A0A8T8K2H4"/>
<dbReference type="InterPro" id="IPR050595">
    <property type="entry name" value="Bact_response_regulator"/>
</dbReference>
<dbReference type="InterPro" id="IPR000014">
    <property type="entry name" value="PAS"/>
</dbReference>
<feature type="modified residue" description="4-aspartylphosphate" evidence="2">
    <location>
        <position position="54"/>
    </location>
</feature>
<dbReference type="PROSITE" id="PS50112">
    <property type="entry name" value="PAS"/>
    <property type="match status" value="1"/>
</dbReference>
<dbReference type="OrthoDB" id="2830at2157"/>
<dbReference type="Pfam" id="PF00072">
    <property type="entry name" value="Response_reg"/>
    <property type="match status" value="1"/>
</dbReference>
<feature type="domain" description="PAS" evidence="4">
    <location>
        <begin position="131"/>
        <end position="205"/>
    </location>
</feature>
<proteinExistence type="predicted"/>
<dbReference type="InterPro" id="IPR011006">
    <property type="entry name" value="CheY-like_superfamily"/>
</dbReference>
<dbReference type="PANTHER" id="PTHR44591">
    <property type="entry name" value="STRESS RESPONSE REGULATOR PROTEIN 1"/>
    <property type="match status" value="1"/>
</dbReference>
<keyword evidence="1 2" id="KW-0597">Phosphoprotein</keyword>
<evidence type="ECO:0000256" key="2">
    <source>
        <dbReference type="PROSITE-ProRule" id="PRU00169"/>
    </source>
</evidence>
<sequence>MEPRILIVEDEAITALEIKRNLHNWGYEVVGHASKGEAAIEMAQKLLPDLILMDINLQSGMNGLEASCKILEFMDIPIIFLTAHGNQDYMEKARNTGAVYYILKPFQNHELKYAVENSLIHHQLNQKLKQSEKSYRSLAANIPGIVYRFHKEQGQTEFFNNMLQEITGFTSKELNNDYQFPINSLVIDSNLDEIRTIIENALVKGEAFSLEYQLKDKEGIIKRVVDKGRPTFDDYGNLKTIEGVIFELEREI</sequence>
<evidence type="ECO:0000256" key="1">
    <source>
        <dbReference type="ARBA" id="ARBA00022553"/>
    </source>
</evidence>
<dbReference type="InterPro" id="IPR013655">
    <property type="entry name" value="PAS_fold_3"/>
</dbReference>
<dbReference type="SUPFAM" id="SSF52172">
    <property type="entry name" value="CheY-like"/>
    <property type="match status" value="1"/>
</dbReference>
<gene>
    <name evidence="5" type="ORF">HYG87_02115</name>
</gene>
<dbReference type="Pfam" id="PF08447">
    <property type="entry name" value="PAS_3"/>
    <property type="match status" value="1"/>
</dbReference>
<dbReference type="SMART" id="SM00448">
    <property type="entry name" value="REC"/>
    <property type="match status" value="1"/>
</dbReference>
<evidence type="ECO:0000313" key="5">
    <source>
        <dbReference type="EMBL" id="QUH22648.1"/>
    </source>
</evidence>
<evidence type="ECO:0000259" key="3">
    <source>
        <dbReference type="PROSITE" id="PS50110"/>
    </source>
</evidence>
<dbReference type="GeneID" id="64819521"/>
<dbReference type="CDD" id="cd00130">
    <property type="entry name" value="PAS"/>
    <property type="match status" value="1"/>
</dbReference>
<dbReference type="RefSeq" id="WP_211533592.1">
    <property type="nucleotide sequence ID" value="NZ_CP058560.1"/>
</dbReference>
<dbReference type="KEGG" id="meme:HYG87_02115"/>
<dbReference type="InterPro" id="IPR001789">
    <property type="entry name" value="Sig_transdc_resp-reg_receiver"/>
</dbReference>
<reference evidence="5" key="1">
    <citation type="submission" date="2020-07" db="EMBL/GenBank/DDBJ databases">
        <title>Methanobacterium. sp. MethCan genome.</title>
        <authorList>
            <person name="Postec A."/>
            <person name="Quemeneur M."/>
        </authorList>
    </citation>
    <scope>NUCLEOTIDE SEQUENCE</scope>
    <source>
        <strain evidence="5">MethCAN</strain>
    </source>
</reference>
<feature type="domain" description="Response regulatory" evidence="3">
    <location>
        <begin position="4"/>
        <end position="119"/>
    </location>
</feature>
<evidence type="ECO:0000313" key="6">
    <source>
        <dbReference type="Proteomes" id="UP000681041"/>
    </source>
</evidence>
<dbReference type="Proteomes" id="UP000681041">
    <property type="component" value="Chromosome"/>
</dbReference>
<dbReference type="PROSITE" id="PS50110">
    <property type="entry name" value="RESPONSE_REGULATORY"/>
    <property type="match status" value="1"/>
</dbReference>
<dbReference type="NCBIfam" id="TIGR00229">
    <property type="entry name" value="sensory_box"/>
    <property type="match status" value="1"/>
</dbReference>
<dbReference type="PANTHER" id="PTHR44591:SF3">
    <property type="entry name" value="RESPONSE REGULATORY DOMAIN-CONTAINING PROTEIN"/>
    <property type="match status" value="1"/>
</dbReference>